<dbReference type="EMBL" id="WTFN01000014">
    <property type="protein sequence ID" value="MWK55901.1"/>
    <property type="molecule type" value="Genomic_DNA"/>
</dbReference>
<evidence type="ECO:0000313" key="4">
    <source>
        <dbReference type="EMBL" id="BCA31109.1"/>
    </source>
</evidence>
<evidence type="ECO:0000313" key="8">
    <source>
        <dbReference type="Proteomes" id="UP000501237"/>
    </source>
</evidence>
<keyword evidence="2" id="KW-0732">Signal</keyword>
<evidence type="ECO:0000256" key="1">
    <source>
        <dbReference type="SAM" id="MobiDB-lite"/>
    </source>
</evidence>
<dbReference type="GeneID" id="57400317"/>
<dbReference type="Proteomes" id="UP000501237">
    <property type="component" value="Chromosome"/>
</dbReference>
<dbReference type="EMBL" id="JAWJUL010000135">
    <property type="protein sequence ID" value="MDV3442759.1"/>
    <property type="molecule type" value="Genomic_DNA"/>
</dbReference>
<proteinExistence type="predicted"/>
<dbReference type="InterPro" id="IPR005586">
    <property type="entry name" value="ABC_trans_aux"/>
</dbReference>
<feature type="domain" description="ABC-type transport auxiliary lipoprotein component" evidence="3">
    <location>
        <begin position="30"/>
        <end position="186"/>
    </location>
</feature>
<keyword evidence="9" id="KW-1185">Reference proteome</keyword>
<dbReference type="AlphaFoldDB" id="A0A1I0UBU1"/>
<organism evidence="6 7">
    <name type="scientific">Metapseudomonas otitidis</name>
    <dbReference type="NCBI Taxonomy" id="319939"/>
    <lineage>
        <taxon>Bacteria</taxon>
        <taxon>Pseudomonadati</taxon>
        <taxon>Pseudomonadota</taxon>
        <taxon>Gammaproteobacteria</taxon>
        <taxon>Pseudomonadales</taxon>
        <taxon>Pseudomonadaceae</taxon>
        <taxon>Metapseudomonas</taxon>
    </lineage>
</organism>
<name>A0A1I0UBU1_9GAMM</name>
<dbReference type="KEGG" id="poj:PtoMrB4_50860"/>
<evidence type="ECO:0000313" key="9">
    <source>
        <dbReference type="Proteomes" id="UP001273935"/>
    </source>
</evidence>
<reference evidence="6 7" key="1">
    <citation type="submission" date="2019-12" db="EMBL/GenBank/DDBJ databases">
        <title>Draft genome sequence of Pseudomonas otitidis recovered from a chicken carcass.</title>
        <authorList>
            <person name="Vieira T.R."/>
            <person name="Oliviera E.F.C."/>
            <person name="Silva N.M.V."/>
            <person name="Sambrano G.E."/>
            <person name="Cibulski S.P."/>
            <person name="Cardoso M.R.I."/>
        </authorList>
    </citation>
    <scope>NUCLEOTIDE SEQUENCE [LARGE SCALE GENOMIC DNA]</scope>
    <source>
        <strain evidence="6 7">25_K</strain>
    </source>
</reference>
<accession>A0A1I0UBU1</accession>
<gene>
    <name evidence="6" type="ORF">GO594_07940</name>
    <name evidence="4" type="ORF">PtoMrB4_50860</name>
    <name evidence="5" type="ORF">R0G64_25435</name>
</gene>
<dbReference type="PROSITE" id="PS51257">
    <property type="entry name" value="PROKAR_LIPOPROTEIN"/>
    <property type="match status" value="1"/>
</dbReference>
<dbReference type="Proteomes" id="UP001273935">
    <property type="component" value="Unassembled WGS sequence"/>
</dbReference>
<sequence>MNVVRLPLLALLTSLLGLAGCVHTPPAPLYQLETGNSELPSQAAGMAVLLGPVSVADYLQRETLLQRQPDGSLTASTEGRWAGSLAGDIDQLLLRQLAWRLDSQRLVLAPANPGFTPDAQVLLSINRLDSGPQRPAVLEAQWRVLDKAGQLRDSRLVRLEQPHDGSAGDQVRAQSQLLQQLAEQLAGAVKPLEGQASAPAAGETRKPSPAPARNSREPAQPKIPMAAPVRTDVEVFRF</sequence>
<evidence type="ECO:0000259" key="3">
    <source>
        <dbReference type="Pfam" id="PF03886"/>
    </source>
</evidence>
<dbReference type="RefSeq" id="WP_044401095.1">
    <property type="nucleotide sequence ID" value="NZ_AP022642.1"/>
</dbReference>
<dbReference type="Pfam" id="PF03886">
    <property type="entry name" value="ABC_trans_aux"/>
    <property type="match status" value="1"/>
</dbReference>
<evidence type="ECO:0000313" key="5">
    <source>
        <dbReference type="EMBL" id="MDV3442759.1"/>
    </source>
</evidence>
<evidence type="ECO:0000313" key="7">
    <source>
        <dbReference type="Proteomes" id="UP000461288"/>
    </source>
</evidence>
<dbReference type="SUPFAM" id="SSF159594">
    <property type="entry name" value="XCC0632-like"/>
    <property type="match status" value="1"/>
</dbReference>
<dbReference type="EMBL" id="AP022642">
    <property type="protein sequence ID" value="BCA31109.1"/>
    <property type="molecule type" value="Genomic_DNA"/>
</dbReference>
<evidence type="ECO:0000256" key="2">
    <source>
        <dbReference type="SAM" id="SignalP"/>
    </source>
</evidence>
<dbReference type="STRING" id="319939.SAMN05216263_109180"/>
<feature type="chain" id="PRO_5044559333" evidence="2">
    <location>
        <begin position="20"/>
        <end position="238"/>
    </location>
</feature>
<dbReference type="Proteomes" id="UP000461288">
    <property type="component" value="Unassembled WGS sequence"/>
</dbReference>
<evidence type="ECO:0000313" key="6">
    <source>
        <dbReference type="EMBL" id="MWK55901.1"/>
    </source>
</evidence>
<feature type="signal peptide" evidence="2">
    <location>
        <begin position="1"/>
        <end position="19"/>
    </location>
</feature>
<reference evidence="4 8" key="2">
    <citation type="journal article" date="2020" name="Microbiol. Resour. Announc.">
        <title>Complete genome sequence of Pseudomonas otitidis strain MrB4, isolated from Lake Biwa in Japan.</title>
        <authorList>
            <person name="Miyazaki K."/>
            <person name="Hase E."/>
            <person name="Maruya T."/>
        </authorList>
    </citation>
    <scope>NUCLEOTIDE SEQUENCE [LARGE SCALE GENOMIC DNA]</scope>
    <source>
        <strain evidence="4 8">MrB4</strain>
    </source>
</reference>
<dbReference type="Gene3D" id="3.40.50.10610">
    <property type="entry name" value="ABC-type transport auxiliary lipoprotein component"/>
    <property type="match status" value="1"/>
</dbReference>
<reference evidence="5 9" key="3">
    <citation type="submission" date="2023-10" db="EMBL/GenBank/DDBJ databases">
        <title>Pseudomonas otitidis isolated from a paediatric patient with cystic fibrosis in Chile.</title>
        <authorList>
            <person name="Amsteins-Romero L."/>
            <person name="Opazo-Capurro A."/>
            <person name="Matus-Kohler M."/>
            <person name="Gonzalez-Rocha G."/>
        </authorList>
    </citation>
    <scope>NUCLEOTIDE SEQUENCE [LARGE SCALE GENOMIC DNA]</scope>
    <source>
        <strain evidence="5 9">P-714</strain>
    </source>
</reference>
<protein>
    <submittedName>
        <fullName evidence="5">PqiC family protein</fullName>
    </submittedName>
</protein>
<feature type="region of interest" description="Disordered" evidence="1">
    <location>
        <begin position="193"/>
        <end position="232"/>
    </location>
</feature>